<dbReference type="SUPFAM" id="SSF53474">
    <property type="entry name" value="alpha/beta-Hydrolases"/>
    <property type="match status" value="1"/>
</dbReference>
<keyword evidence="5" id="KW-1185">Reference proteome</keyword>
<dbReference type="RefSeq" id="WP_067859017.1">
    <property type="nucleotide sequence ID" value="NZ_CP011502.1"/>
</dbReference>
<dbReference type="OrthoDB" id="3259161at2"/>
<reference evidence="4 5" key="1">
    <citation type="journal article" date="1991" name="Int. J. Syst. Bacteriol.">
        <title>Description of the erythromycin-producing bacterium Arthrobacter sp. strain NRRL B-3381 as Aeromicrobium erythreum gen. nov., sp. nov.</title>
        <authorList>
            <person name="Miller E.S."/>
            <person name="Woese C.R."/>
            <person name="Brenner S."/>
        </authorList>
    </citation>
    <scope>NUCLEOTIDE SEQUENCE [LARGE SCALE GENOMIC DNA]</scope>
    <source>
        <strain evidence="4 5">AR18</strain>
    </source>
</reference>
<name>A0A0U3T416_9ACTN</name>
<dbReference type="Proteomes" id="UP000067689">
    <property type="component" value="Chromosome"/>
</dbReference>
<dbReference type="EMBL" id="CP011502">
    <property type="protein sequence ID" value="ALX05384.1"/>
    <property type="molecule type" value="Genomic_DNA"/>
</dbReference>
<keyword evidence="1" id="KW-0175">Coiled coil</keyword>
<dbReference type="KEGG" id="aer:AERYTH_12100"/>
<evidence type="ECO:0000256" key="2">
    <source>
        <dbReference type="SAM" id="MobiDB-lite"/>
    </source>
</evidence>
<evidence type="ECO:0000313" key="5">
    <source>
        <dbReference type="Proteomes" id="UP000067689"/>
    </source>
</evidence>
<dbReference type="ESTHER" id="9actn-a0a0u3t416">
    <property type="family name" value="Duf_1023"/>
</dbReference>
<feature type="compositionally biased region" description="Basic and acidic residues" evidence="2">
    <location>
        <begin position="580"/>
        <end position="592"/>
    </location>
</feature>
<feature type="coiled-coil region" evidence="1">
    <location>
        <begin position="127"/>
        <end position="161"/>
    </location>
</feature>
<dbReference type="AlphaFoldDB" id="A0A0U3T416"/>
<dbReference type="STRING" id="2041.AERYTH_12100"/>
<sequence length="592" mass="62865">MSTVTITIPAAPVAVAPVPGDAAALRDFAADLLTVSSGLDDLATFAGDVLSGEHWEGEAAEAYRRAAVGTADDADDRSLVLRKVSGQVEDYATGLADRKRRRDGLVERRSTLLSRREDLTADVRAAVDVSDEAIQTLQQRAEQLRLDVEAFDRDHADLQQDCRTADEQIAQKLQAVDSSAEVTRAAVGLVDPADALLDRPGAPGTDGATPASVHDWWTSLDASQQQALIAAHPQIIGNTDGIPTAARDEANRISLALDLDRLETREDDGGSLTFAERRHLERAQAAQTALDDVAARRDPVTNEPLEGFLSLYDPTAFGGDGAVAVSVGNPDTAQNVSVSVPGMLNDGASIEGGTESVGNLYATARLANPGQSVASTMWIGYDAPSNFGVHGLDTLQVIDEGLADAGGERLADFLDGMREVRDEDVHGRAHLTVIGHSYGSTTVGNAATDHGIPADDVVLIGSPGAGHAADHATDLGLPAAHVWAGSASEDAVSHLARNGWVGTGLGLDPTDEDFGAQRFQAENVARGTHDWIWDHNQYYQPNTESLYNMGQIVAGNDDAVLDAEHRHDPWYGPMQDPEEDRQPARRDTGFEP</sequence>
<dbReference type="Pfam" id="PF06259">
    <property type="entry name" value="Abhydrolase_8"/>
    <property type="match status" value="1"/>
</dbReference>
<gene>
    <name evidence="4" type="ORF">AERYTH_12100</name>
</gene>
<feature type="region of interest" description="Disordered" evidence="2">
    <location>
        <begin position="567"/>
        <end position="592"/>
    </location>
</feature>
<evidence type="ECO:0000259" key="3">
    <source>
        <dbReference type="Pfam" id="PF06259"/>
    </source>
</evidence>
<accession>A0A0U3T416</accession>
<dbReference type="InterPro" id="IPR010427">
    <property type="entry name" value="DUF1023"/>
</dbReference>
<proteinExistence type="predicted"/>
<dbReference type="InterPro" id="IPR029058">
    <property type="entry name" value="AB_hydrolase_fold"/>
</dbReference>
<dbReference type="Gene3D" id="3.40.50.1820">
    <property type="entry name" value="alpha/beta hydrolase"/>
    <property type="match status" value="1"/>
</dbReference>
<protein>
    <recommendedName>
        <fullName evidence="3">DUF1023 domain-containing protein</fullName>
    </recommendedName>
</protein>
<evidence type="ECO:0000256" key="1">
    <source>
        <dbReference type="SAM" id="Coils"/>
    </source>
</evidence>
<organism evidence="4 5">
    <name type="scientific">Aeromicrobium erythreum</name>
    <dbReference type="NCBI Taxonomy" id="2041"/>
    <lineage>
        <taxon>Bacteria</taxon>
        <taxon>Bacillati</taxon>
        <taxon>Actinomycetota</taxon>
        <taxon>Actinomycetes</taxon>
        <taxon>Propionibacteriales</taxon>
        <taxon>Nocardioidaceae</taxon>
        <taxon>Aeromicrobium</taxon>
    </lineage>
</organism>
<evidence type="ECO:0000313" key="4">
    <source>
        <dbReference type="EMBL" id="ALX05384.1"/>
    </source>
</evidence>
<dbReference type="PATRIC" id="fig|2041.4.peg.2520"/>
<feature type="domain" description="DUF1023" evidence="3">
    <location>
        <begin position="320"/>
        <end position="497"/>
    </location>
</feature>